<dbReference type="EMBL" id="UOED01000018">
    <property type="protein sequence ID" value="VAV87018.1"/>
    <property type="molecule type" value="Genomic_DNA"/>
</dbReference>
<dbReference type="CDD" id="cd01347">
    <property type="entry name" value="ligand_gated_channel"/>
    <property type="match status" value="1"/>
</dbReference>
<dbReference type="Pfam" id="PF07715">
    <property type="entry name" value="Plug"/>
    <property type="match status" value="1"/>
</dbReference>
<evidence type="ECO:0000256" key="6">
    <source>
        <dbReference type="ARBA" id="ARBA00023237"/>
    </source>
</evidence>
<dbReference type="PANTHER" id="PTHR47234">
    <property type="match status" value="1"/>
</dbReference>
<dbReference type="Gene3D" id="2.40.170.20">
    <property type="entry name" value="TonB-dependent receptor, beta-barrel domain"/>
    <property type="match status" value="1"/>
</dbReference>
<keyword evidence="6" id="KW-0998">Cell outer membrane</keyword>
<dbReference type="Gene3D" id="2.170.130.10">
    <property type="entry name" value="TonB-dependent receptor, plug domain"/>
    <property type="match status" value="1"/>
</dbReference>
<dbReference type="InterPro" id="IPR000531">
    <property type="entry name" value="Beta-barrel_TonB"/>
</dbReference>
<dbReference type="InterPro" id="IPR037066">
    <property type="entry name" value="Plug_dom_sf"/>
</dbReference>
<organism evidence="9">
    <name type="scientific">hydrothermal vent metagenome</name>
    <dbReference type="NCBI Taxonomy" id="652676"/>
    <lineage>
        <taxon>unclassified sequences</taxon>
        <taxon>metagenomes</taxon>
        <taxon>ecological metagenomes</taxon>
    </lineage>
</organism>
<feature type="domain" description="TonB-dependent receptor-like beta-barrel" evidence="7">
    <location>
        <begin position="296"/>
        <end position="758"/>
    </location>
</feature>
<evidence type="ECO:0000259" key="7">
    <source>
        <dbReference type="Pfam" id="PF00593"/>
    </source>
</evidence>
<dbReference type="SUPFAM" id="SSF56935">
    <property type="entry name" value="Porins"/>
    <property type="match status" value="1"/>
</dbReference>
<keyword evidence="9" id="KW-0675">Receptor</keyword>
<comment type="subcellular location">
    <subcellularLocation>
        <location evidence="1">Cell outer membrane</location>
        <topology evidence="1">Multi-pass membrane protein</topology>
    </subcellularLocation>
</comment>
<evidence type="ECO:0000256" key="3">
    <source>
        <dbReference type="ARBA" id="ARBA00022692"/>
    </source>
</evidence>
<keyword evidence="3" id="KW-0812">Transmembrane</keyword>
<dbReference type="InterPro" id="IPR036942">
    <property type="entry name" value="Beta-barrel_TonB_sf"/>
</dbReference>
<reference evidence="9" key="1">
    <citation type="submission" date="2018-06" db="EMBL/GenBank/DDBJ databases">
        <authorList>
            <person name="Zhirakovskaya E."/>
        </authorList>
    </citation>
    <scope>NUCLEOTIDE SEQUENCE</scope>
</reference>
<dbReference type="InterPro" id="IPR039426">
    <property type="entry name" value="TonB-dep_rcpt-like"/>
</dbReference>
<dbReference type="PANTHER" id="PTHR47234:SF3">
    <property type="entry name" value="SECRETIN_TONB SHORT N-TERMINAL DOMAIN-CONTAINING PROTEIN"/>
    <property type="match status" value="1"/>
</dbReference>
<dbReference type="InterPro" id="IPR012910">
    <property type="entry name" value="Plug_dom"/>
</dbReference>
<keyword evidence="5" id="KW-0472">Membrane</keyword>
<evidence type="ECO:0000256" key="4">
    <source>
        <dbReference type="ARBA" id="ARBA00023077"/>
    </source>
</evidence>
<keyword evidence="4" id="KW-0798">TonB box</keyword>
<dbReference type="GO" id="GO:0009279">
    <property type="term" value="C:cell outer membrane"/>
    <property type="evidence" value="ECO:0007669"/>
    <property type="project" value="UniProtKB-SubCell"/>
</dbReference>
<evidence type="ECO:0000256" key="5">
    <source>
        <dbReference type="ARBA" id="ARBA00023136"/>
    </source>
</evidence>
<proteinExistence type="predicted"/>
<evidence type="ECO:0000313" key="9">
    <source>
        <dbReference type="EMBL" id="VAV87018.1"/>
    </source>
</evidence>
<name>A0A3B0RFZ5_9ZZZZ</name>
<gene>
    <name evidence="9" type="ORF">MNBD_ALPHA02-2332</name>
</gene>
<sequence length="807" mass="86534">MSHNNIFTNPLGKIMATTALCSTALMAMAITPVMAAEDDVVMEEVVTLGSRSNKPRSATDSPVPIDVITAEQFNAGGNNADITDSLKSLVPSFTATPATGDGSAFVRPTSMRGMAPDQTLILVNGKRRHRSALVQFFAPAAGNGAQGVDIGMIPGIALKRVEVLRDGAAAQYGSDAIAGVINFEMKDASEGGSVVAQYGNFYRGEESYRIAANAGFGNETSFVNISAEYVDNQALSRGIQRPGAQALIDAGVQGVGADSPFGDAPLVQTWGRPQTSGARFFVNSGVEVSENAEVYFHGNYAETDGRYRFFWRNENHSTIVAQKDNFGVDPGFLPAGFTPFLDGAQTDISLVGGVKGAFDNEMTYDFSVGYGKNSLDYFLNNTLNGALPPVNGQPQRDFDVGGYEQKEINLNADFSYPLSDTLNLAFGGEWREETFSTKVGEVNSRSDDGTSGFGGGSSGFAGINQDGSFSRNNYAVYVDIEQDISDAFMLQYAGRYENFSDFGGTINGKLAARYTVSDALTLRGAISSGFHAPTPGQSNITSTITTFDGPGGGQVEEGLIAPNNPVAIVNGAKPLTEEKSVNYSVGFSSSFGESTTLTVDFYRIEVNDRIYRIGNLAPSPGVSISYYTNALDTVSQGVDVVLASNFDWGNSETNTDFTFAFNYNDFKATSKNKDVVNDATIEDIENNYPSTRFVATANTFFGEKWNFMARANFYGTHYDERGTIATGSAQIGATVYFDVELAYQVTENFKLAAGAVNVFDSFVDRIGLLDANGNPQPNRIGVGLQYPRRSAANYEGGSWYLKGTFTF</sequence>
<dbReference type="PROSITE" id="PS52016">
    <property type="entry name" value="TONB_DEPENDENT_REC_3"/>
    <property type="match status" value="1"/>
</dbReference>
<keyword evidence="2" id="KW-0813">Transport</keyword>
<dbReference type="Pfam" id="PF00593">
    <property type="entry name" value="TonB_dep_Rec_b-barrel"/>
    <property type="match status" value="1"/>
</dbReference>
<dbReference type="AlphaFoldDB" id="A0A3B0RFZ5"/>
<evidence type="ECO:0000259" key="8">
    <source>
        <dbReference type="Pfam" id="PF07715"/>
    </source>
</evidence>
<protein>
    <submittedName>
        <fullName evidence="9">TonB-dependent receptor</fullName>
    </submittedName>
</protein>
<evidence type="ECO:0000256" key="1">
    <source>
        <dbReference type="ARBA" id="ARBA00004571"/>
    </source>
</evidence>
<feature type="domain" description="TonB-dependent receptor plug" evidence="8">
    <location>
        <begin position="59"/>
        <end position="180"/>
    </location>
</feature>
<evidence type="ECO:0000256" key="2">
    <source>
        <dbReference type="ARBA" id="ARBA00022448"/>
    </source>
</evidence>
<accession>A0A3B0RFZ5</accession>